<comment type="caution">
    <text evidence="1">The sequence shown here is derived from an EMBL/GenBank/DDBJ whole genome shotgun (WGS) entry which is preliminary data.</text>
</comment>
<sequence>MKATMMSGFCGPHNKPSPGAGPLECQLASVGWSPHTPTTKSFGCFRTTGPEVRKMRNEVSYMLRILIMLWPRRGGIENKYRGQGVRAFFIPRRKEVLFSAEEFFERN</sequence>
<reference evidence="1" key="1">
    <citation type="submission" date="2020-08" db="EMBL/GenBank/DDBJ databases">
        <title>Multicomponent nature underlies the extraordinary mechanical properties of spider dragline silk.</title>
        <authorList>
            <person name="Kono N."/>
            <person name="Nakamura H."/>
            <person name="Mori M."/>
            <person name="Yoshida Y."/>
            <person name="Ohtoshi R."/>
            <person name="Malay A.D."/>
            <person name="Moran D.A.P."/>
            <person name="Tomita M."/>
            <person name="Numata K."/>
            <person name="Arakawa K."/>
        </authorList>
    </citation>
    <scope>NUCLEOTIDE SEQUENCE</scope>
</reference>
<dbReference type="AlphaFoldDB" id="A0A8X6Q199"/>
<evidence type="ECO:0000313" key="2">
    <source>
        <dbReference type="Proteomes" id="UP000887013"/>
    </source>
</evidence>
<proteinExistence type="predicted"/>
<keyword evidence="2" id="KW-1185">Reference proteome</keyword>
<accession>A0A8X6Q199</accession>
<dbReference type="EMBL" id="BMAW01121985">
    <property type="protein sequence ID" value="GFT96726.1"/>
    <property type="molecule type" value="Genomic_DNA"/>
</dbReference>
<evidence type="ECO:0000313" key="1">
    <source>
        <dbReference type="EMBL" id="GFT96726.1"/>
    </source>
</evidence>
<organism evidence="1 2">
    <name type="scientific">Nephila pilipes</name>
    <name type="common">Giant wood spider</name>
    <name type="synonym">Nephila maculata</name>
    <dbReference type="NCBI Taxonomy" id="299642"/>
    <lineage>
        <taxon>Eukaryota</taxon>
        <taxon>Metazoa</taxon>
        <taxon>Ecdysozoa</taxon>
        <taxon>Arthropoda</taxon>
        <taxon>Chelicerata</taxon>
        <taxon>Arachnida</taxon>
        <taxon>Araneae</taxon>
        <taxon>Araneomorphae</taxon>
        <taxon>Entelegynae</taxon>
        <taxon>Araneoidea</taxon>
        <taxon>Nephilidae</taxon>
        <taxon>Nephila</taxon>
    </lineage>
</organism>
<dbReference type="OrthoDB" id="10377597at2759"/>
<dbReference type="Proteomes" id="UP000887013">
    <property type="component" value="Unassembled WGS sequence"/>
</dbReference>
<name>A0A8X6Q199_NEPPI</name>
<gene>
    <name evidence="1" type="ORF">NPIL_40051</name>
</gene>
<protein>
    <submittedName>
        <fullName evidence="1">Uncharacterized protein</fullName>
    </submittedName>
</protein>